<dbReference type="InterPro" id="IPR040372">
    <property type="entry name" value="YaeB-like"/>
</dbReference>
<organism evidence="4 5">
    <name type="scientific">Vreelandella aquamarina</name>
    <dbReference type="NCBI Taxonomy" id="77097"/>
    <lineage>
        <taxon>Bacteria</taxon>
        <taxon>Pseudomonadati</taxon>
        <taxon>Pseudomonadota</taxon>
        <taxon>Gammaproteobacteria</taxon>
        <taxon>Oceanospirillales</taxon>
        <taxon>Halomonadaceae</taxon>
        <taxon>Vreelandella</taxon>
    </lineage>
</organism>
<proteinExistence type="inferred from homology"/>
<name>A0A857GU54_9GAMM</name>
<dbReference type="InterPro" id="IPR023368">
    <property type="entry name" value="UPF0066_cons_site"/>
</dbReference>
<keyword evidence="4" id="KW-0489">Methyltransferase</keyword>
<accession>A0A857GU54</accession>
<dbReference type="PROSITE" id="PS51668">
    <property type="entry name" value="TSAA_2"/>
    <property type="match status" value="1"/>
</dbReference>
<dbReference type="InterPro" id="IPR041369">
    <property type="entry name" value="TrmO_C"/>
</dbReference>
<dbReference type="NCBIfam" id="TIGR00104">
    <property type="entry name" value="tRNA_TsaA"/>
    <property type="match status" value="1"/>
</dbReference>
<dbReference type="PANTHER" id="PTHR12818:SF0">
    <property type="entry name" value="TRNA (ADENINE(37)-N6)-METHYLTRANSFERASE"/>
    <property type="match status" value="1"/>
</dbReference>
<reference evidence="4 5" key="1">
    <citation type="submission" date="2017-10" db="EMBL/GenBank/DDBJ databases">
        <title>Coral associated bacteria.</title>
        <authorList>
            <person name="Wang X."/>
        </authorList>
    </citation>
    <scope>NUCLEOTIDE SEQUENCE [LARGE SCALE GENOMIC DNA]</scope>
    <source>
        <strain evidence="4 5">SCSIO 43005</strain>
    </source>
</reference>
<evidence type="ECO:0000313" key="5">
    <source>
        <dbReference type="Proteomes" id="UP000463949"/>
    </source>
</evidence>
<feature type="domain" description="TsaA-like" evidence="3">
    <location>
        <begin position="12"/>
        <end position="151"/>
    </location>
</feature>
<dbReference type="GO" id="GO:0008168">
    <property type="term" value="F:methyltransferase activity"/>
    <property type="evidence" value="ECO:0007669"/>
    <property type="project" value="UniProtKB-KW"/>
</dbReference>
<dbReference type="InterPro" id="IPR036413">
    <property type="entry name" value="YaeB-like_sf"/>
</dbReference>
<dbReference type="InterPro" id="IPR023370">
    <property type="entry name" value="TrmO-like_N"/>
</dbReference>
<dbReference type="SUPFAM" id="SSF118196">
    <property type="entry name" value="YaeB-like"/>
    <property type="match status" value="1"/>
</dbReference>
<protein>
    <submittedName>
        <fullName evidence="4">tRNA (N6-threonylcarbamoyladenosine(37)-N6)-methyltransferase TrmO</fullName>
    </submittedName>
</protein>
<evidence type="ECO:0000259" key="3">
    <source>
        <dbReference type="PROSITE" id="PS51668"/>
    </source>
</evidence>
<dbReference type="Pfam" id="PF01980">
    <property type="entry name" value="TrmO_N"/>
    <property type="match status" value="1"/>
</dbReference>
<comment type="similarity">
    <text evidence="2">Belongs to the tRNA methyltransferase O family.</text>
</comment>
<sequence>MHDRSDSASFALTPIGHIVSDYPDKFGVPRQPGLAPAASASLVLTAPFDDPLTVRGLEEFSHLWVTFIFHHSPTRWTPLVRPPRLGGNRKVGVFASRSTHRPNRLGLSLIELSHIDTRQGVSLHLVGCDLISGTPVVDIKPYLPWAEAKPDARAGFAPSAPSRLPVHFSQAAQASLAARADGASLHALIEQVLSQDPRPAYQKATQSDRLYGVRLRDVDVKFQAIDAASENDATTLTVVAIDTLTDETLLGGKGNP</sequence>
<dbReference type="EMBL" id="CP024621">
    <property type="protein sequence ID" value="QHD50891.1"/>
    <property type="molecule type" value="Genomic_DNA"/>
</dbReference>
<dbReference type="PROSITE" id="PS01318">
    <property type="entry name" value="TSAA_1"/>
    <property type="match status" value="1"/>
</dbReference>
<gene>
    <name evidence="4" type="primary">tsaA</name>
    <name evidence="4" type="ORF">CTT34_14940</name>
</gene>
<evidence type="ECO:0000256" key="1">
    <source>
        <dbReference type="ARBA" id="ARBA00022691"/>
    </source>
</evidence>
<dbReference type="KEGG" id="hmd:CTT34_14940"/>
<dbReference type="AlphaFoldDB" id="A0A857GU54"/>
<dbReference type="Gene3D" id="2.40.30.70">
    <property type="entry name" value="YaeB-like"/>
    <property type="match status" value="1"/>
</dbReference>
<keyword evidence="1" id="KW-0949">S-adenosyl-L-methionine</keyword>
<evidence type="ECO:0000256" key="2">
    <source>
        <dbReference type="ARBA" id="ARBA00033753"/>
    </source>
</evidence>
<dbReference type="Proteomes" id="UP000463949">
    <property type="component" value="Chromosome"/>
</dbReference>
<dbReference type="PANTHER" id="PTHR12818">
    <property type="entry name" value="TRNA (ADENINE(37)-N6)-METHYLTRANSFERASE"/>
    <property type="match status" value="1"/>
</dbReference>
<dbReference type="RefSeq" id="WP_159343142.1">
    <property type="nucleotide sequence ID" value="NZ_CP024621.1"/>
</dbReference>
<keyword evidence="4" id="KW-0808">Transferase</keyword>
<dbReference type="InterPro" id="IPR036414">
    <property type="entry name" value="YaeB_N_sf"/>
</dbReference>
<evidence type="ECO:0000313" key="4">
    <source>
        <dbReference type="EMBL" id="QHD50891.1"/>
    </source>
</evidence>
<dbReference type="Gene3D" id="3.30.2310.10">
    <property type="entry name" value="YaeB-like"/>
    <property type="match status" value="1"/>
</dbReference>
<dbReference type="Pfam" id="PF18389">
    <property type="entry name" value="TrmO_C"/>
    <property type="match status" value="1"/>
</dbReference>
<dbReference type="GO" id="GO:0032259">
    <property type="term" value="P:methylation"/>
    <property type="evidence" value="ECO:0007669"/>
    <property type="project" value="UniProtKB-KW"/>
</dbReference>
<dbReference type="OrthoDB" id="9804309at2"/>
<dbReference type="CDD" id="cd09281">
    <property type="entry name" value="UPF0066"/>
    <property type="match status" value="1"/>
</dbReference>